<feature type="compositionally biased region" description="Polar residues" evidence="7">
    <location>
        <begin position="44"/>
        <end position="53"/>
    </location>
</feature>
<feature type="compositionally biased region" description="Low complexity" evidence="7">
    <location>
        <begin position="212"/>
        <end position="224"/>
    </location>
</feature>
<feature type="region of interest" description="Disordered" evidence="7">
    <location>
        <begin position="75"/>
        <end position="114"/>
    </location>
</feature>
<feature type="transmembrane region" description="Helical" evidence="8">
    <location>
        <begin position="319"/>
        <end position="338"/>
    </location>
</feature>
<organism evidence="9 10">
    <name type="scientific">Vermiconidia calcicola</name>
    <dbReference type="NCBI Taxonomy" id="1690605"/>
    <lineage>
        <taxon>Eukaryota</taxon>
        <taxon>Fungi</taxon>
        <taxon>Dikarya</taxon>
        <taxon>Ascomycota</taxon>
        <taxon>Pezizomycotina</taxon>
        <taxon>Dothideomycetes</taxon>
        <taxon>Dothideomycetidae</taxon>
        <taxon>Mycosphaerellales</taxon>
        <taxon>Extremaceae</taxon>
        <taxon>Vermiconidia</taxon>
    </lineage>
</organism>
<dbReference type="EMBL" id="JAXLQG010000003">
    <property type="protein sequence ID" value="KAK5542030.1"/>
    <property type="molecule type" value="Genomic_DNA"/>
</dbReference>
<keyword evidence="4" id="KW-0256">Endoplasmic reticulum</keyword>
<dbReference type="GO" id="GO:0005789">
    <property type="term" value="C:endoplasmic reticulum membrane"/>
    <property type="evidence" value="ECO:0007669"/>
    <property type="project" value="UniProtKB-SubCell"/>
</dbReference>
<dbReference type="InterPro" id="IPR025929">
    <property type="entry name" value="INSIG_fam"/>
</dbReference>
<reference evidence="9 10" key="1">
    <citation type="submission" date="2023-06" db="EMBL/GenBank/DDBJ databases">
        <title>Black Yeasts Isolated from many extreme environments.</title>
        <authorList>
            <person name="Coleine C."/>
            <person name="Stajich J.E."/>
            <person name="Selbmann L."/>
        </authorList>
    </citation>
    <scope>NUCLEOTIDE SEQUENCE [LARGE SCALE GENOMIC DNA]</scope>
    <source>
        <strain evidence="9 10">CCFEE 5887</strain>
    </source>
</reference>
<feature type="compositionally biased region" description="Low complexity" evidence="7">
    <location>
        <begin position="19"/>
        <end position="34"/>
    </location>
</feature>
<name>A0AAV9QJB3_9PEZI</name>
<comment type="similarity">
    <text evidence="2">Belongs to the INSIG family.</text>
</comment>
<feature type="transmembrane region" description="Helical" evidence="8">
    <location>
        <begin position="256"/>
        <end position="275"/>
    </location>
</feature>
<feature type="region of interest" description="Disordered" evidence="7">
    <location>
        <begin position="1"/>
        <end position="53"/>
    </location>
</feature>
<evidence type="ECO:0000256" key="2">
    <source>
        <dbReference type="ARBA" id="ARBA00007475"/>
    </source>
</evidence>
<evidence type="ECO:0000313" key="9">
    <source>
        <dbReference type="EMBL" id="KAK5542030.1"/>
    </source>
</evidence>
<feature type="transmembrane region" description="Helical" evidence="8">
    <location>
        <begin position="231"/>
        <end position="250"/>
    </location>
</feature>
<accession>A0AAV9QJB3</accession>
<proteinExistence type="inferred from homology"/>
<dbReference type="GO" id="GO:0016126">
    <property type="term" value="P:sterol biosynthetic process"/>
    <property type="evidence" value="ECO:0007669"/>
    <property type="project" value="TreeGrafter"/>
</dbReference>
<dbReference type="Pfam" id="PF07281">
    <property type="entry name" value="INSIG"/>
    <property type="match status" value="1"/>
</dbReference>
<evidence type="ECO:0000256" key="5">
    <source>
        <dbReference type="ARBA" id="ARBA00022989"/>
    </source>
</evidence>
<keyword evidence="5 8" id="KW-1133">Transmembrane helix</keyword>
<protein>
    <recommendedName>
        <fullName evidence="11">INSIG domain protein</fullName>
    </recommendedName>
</protein>
<evidence type="ECO:0000256" key="1">
    <source>
        <dbReference type="ARBA" id="ARBA00004477"/>
    </source>
</evidence>
<evidence type="ECO:0008006" key="11">
    <source>
        <dbReference type="Google" id="ProtNLM"/>
    </source>
</evidence>
<dbReference type="PANTHER" id="PTHR15301">
    <property type="entry name" value="INSULIN-INDUCED GENE 1"/>
    <property type="match status" value="1"/>
</dbReference>
<evidence type="ECO:0000256" key="6">
    <source>
        <dbReference type="ARBA" id="ARBA00023136"/>
    </source>
</evidence>
<gene>
    <name evidence="9" type="ORF">LTR25_001915</name>
</gene>
<feature type="compositionally biased region" description="Polar residues" evidence="7">
    <location>
        <begin position="81"/>
        <end position="90"/>
    </location>
</feature>
<evidence type="ECO:0000256" key="3">
    <source>
        <dbReference type="ARBA" id="ARBA00022692"/>
    </source>
</evidence>
<feature type="transmembrane region" description="Helical" evidence="8">
    <location>
        <begin position="124"/>
        <end position="146"/>
    </location>
</feature>
<feature type="transmembrane region" description="Helical" evidence="8">
    <location>
        <begin position="282"/>
        <end position="299"/>
    </location>
</feature>
<evidence type="ECO:0000256" key="7">
    <source>
        <dbReference type="SAM" id="MobiDB-lite"/>
    </source>
</evidence>
<keyword evidence="6 8" id="KW-0472">Membrane</keyword>
<comment type="caution">
    <text evidence="9">The sequence shown here is derived from an EMBL/GenBank/DDBJ whole genome shotgun (WGS) entry which is preliminary data.</text>
</comment>
<feature type="transmembrane region" description="Helical" evidence="8">
    <location>
        <begin position="166"/>
        <end position="191"/>
    </location>
</feature>
<keyword evidence="3 8" id="KW-0812">Transmembrane</keyword>
<dbReference type="Proteomes" id="UP001345827">
    <property type="component" value="Unassembled WGS sequence"/>
</dbReference>
<evidence type="ECO:0000256" key="4">
    <source>
        <dbReference type="ARBA" id="ARBA00022824"/>
    </source>
</evidence>
<dbReference type="PANTHER" id="PTHR15301:SF3">
    <property type="entry name" value="PROTEIN NSG1-RELATED"/>
    <property type="match status" value="1"/>
</dbReference>
<keyword evidence="10" id="KW-1185">Reference proteome</keyword>
<sequence>MEMPQVYRPIPRRAFEITPASADSSMPPSPASEAVNNELLAGQKSDSTPSRTRSILNLTSSTLLGIYSPISDGNKEELSTPWGTGAQTPIQERRSVDDSIPQEPSLSWPRDATKPRLKQKRKDVISILFQTILLFAFGIGYGSIVTHLHKTQRITPVPVPDVERSSLWYLVSWGVFGIVLGNALPLVDAFWETTVATAMKGDQATRNRKSDAAPTTTSDNTTASDSGLGPMWYSAVRSVGVFVGIAFAVRRLPWQSTLQVALTLALANPVLWYLIDRSLPGFALSAMVSIAGTLVLLLVDPNFVPVPAIHQQMASEQFGVYTWLASILFCTSICFGAIGRRLQL</sequence>
<evidence type="ECO:0000313" key="10">
    <source>
        <dbReference type="Proteomes" id="UP001345827"/>
    </source>
</evidence>
<evidence type="ECO:0000256" key="8">
    <source>
        <dbReference type="SAM" id="Phobius"/>
    </source>
</evidence>
<feature type="region of interest" description="Disordered" evidence="7">
    <location>
        <begin position="202"/>
        <end position="224"/>
    </location>
</feature>
<comment type="subcellular location">
    <subcellularLocation>
        <location evidence="1">Endoplasmic reticulum membrane</location>
        <topology evidence="1">Multi-pass membrane protein</topology>
    </subcellularLocation>
</comment>
<dbReference type="AlphaFoldDB" id="A0AAV9QJB3"/>